<dbReference type="EMBL" id="JBHSWV010000695">
    <property type="protein sequence ID" value="MFC6769188.1"/>
    <property type="molecule type" value="Genomic_DNA"/>
</dbReference>
<dbReference type="AlphaFoldDB" id="A0ABD5T164"/>
<evidence type="ECO:0000256" key="1">
    <source>
        <dbReference type="SAM" id="Phobius"/>
    </source>
</evidence>
<dbReference type="RefSeq" id="WP_273741877.1">
    <property type="nucleotide sequence ID" value="NZ_JAQIVI010000695.1"/>
</dbReference>
<proteinExistence type="predicted"/>
<keyword evidence="1" id="KW-0472">Membrane</keyword>
<gene>
    <name evidence="2" type="ORF">ACFQE6_30445</name>
</gene>
<keyword evidence="1" id="KW-1133">Transmembrane helix</keyword>
<comment type="caution">
    <text evidence="2">The sequence shown here is derived from an EMBL/GenBank/DDBJ whole genome shotgun (WGS) entry which is preliminary data.</text>
</comment>
<keyword evidence="3" id="KW-1185">Reference proteome</keyword>
<keyword evidence="1" id="KW-0812">Transmembrane</keyword>
<dbReference type="Proteomes" id="UP001596383">
    <property type="component" value="Unassembled WGS sequence"/>
</dbReference>
<feature type="transmembrane region" description="Helical" evidence="1">
    <location>
        <begin position="58"/>
        <end position="80"/>
    </location>
</feature>
<evidence type="ECO:0000313" key="2">
    <source>
        <dbReference type="EMBL" id="MFC6769188.1"/>
    </source>
</evidence>
<dbReference type="Pfam" id="PF24364">
    <property type="entry name" value="DUF7520"/>
    <property type="match status" value="1"/>
</dbReference>
<evidence type="ECO:0008006" key="4">
    <source>
        <dbReference type="Google" id="ProtNLM"/>
    </source>
</evidence>
<name>A0ABD5T164_9EURY</name>
<protein>
    <recommendedName>
        <fullName evidence="4">Cox cluster protein</fullName>
    </recommendedName>
</protein>
<organism evidence="2 3">
    <name type="scientific">Natrinema soli</name>
    <dbReference type="NCBI Taxonomy" id="1930624"/>
    <lineage>
        <taxon>Archaea</taxon>
        <taxon>Methanobacteriati</taxon>
        <taxon>Methanobacteriota</taxon>
        <taxon>Stenosarchaea group</taxon>
        <taxon>Halobacteria</taxon>
        <taxon>Halobacteriales</taxon>
        <taxon>Natrialbaceae</taxon>
        <taxon>Natrinema</taxon>
    </lineage>
</organism>
<sequence length="86" mass="8421">MTDDRTIAGRGAVASLGLALVVATAAFGALLGATLPDYTGLETITIGTVAVAVSPLSLAAYGAVAVGILLLSLGFVVGVLSRFDDA</sequence>
<feature type="transmembrane region" description="Helical" evidence="1">
    <location>
        <begin position="12"/>
        <end position="33"/>
    </location>
</feature>
<dbReference type="InterPro" id="IPR055942">
    <property type="entry name" value="DUF7520"/>
</dbReference>
<accession>A0ABD5T164</accession>
<evidence type="ECO:0000313" key="3">
    <source>
        <dbReference type="Proteomes" id="UP001596383"/>
    </source>
</evidence>
<reference evidence="2 3" key="1">
    <citation type="journal article" date="2019" name="Int. J. Syst. Evol. Microbiol.">
        <title>The Global Catalogue of Microorganisms (GCM) 10K type strain sequencing project: providing services to taxonomists for standard genome sequencing and annotation.</title>
        <authorList>
            <consortium name="The Broad Institute Genomics Platform"/>
            <consortium name="The Broad Institute Genome Sequencing Center for Infectious Disease"/>
            <person name="Wu L."/>
            <person name="Ma J."/>
        </authorList>
    </citation>
    <scope>NUCLEOTIDE SEQUENCE [LARGE SCALE GENOMIC DNA]</scope>
    <source>
        <strain evidence="2 3">LMG 29247</strain>
    </source>
</reference>